<feature type="compositionally biased region" description="Basic and acidic residues" evidence="2">
    <location>
        <begin position="264"/>
        <end position="282"/>
    </location>
</feature>
<dbReference type="PANTHER" id="PTHR33701">
    <property type="entry name" value="TRANSMEMBRANE PROTEIN"/>
    <property type="match status" value="1"/>
</dbReference>
<organism evidence="3 4">
    <name type="scientific">Lupinus luteus</name>
    <name type="common">European yellow lupine</name>
    <dbReference type="NCBI Taxonomy" id="3873"/>
    <lineage>
        <taxon>Eukaryota</taxon>
        <taxon>Viridiplantae</taxon>
        <taxon>Streptophyta</taxon>
        <taxon>Embryophyta</taxon>
        <taxon>Tracheophyta</taxon>
        <taxon>Spermatophyta</taxon>
        <taxon>Magnoliopsida</taxon>
        <taxon>eudicotyledons</taxon>
        <taxon>Gunneridae</taxon>
        <taxon>Pentapetalae</taxon>
        <taxon>rosids</taxon>
        <taxon>fabids</taxon>
        <taxon>Fabales</taxon>
        <taxon>Fabaceae</taxon>
        <taxon>Papilionoideae</taxon>
        <taxon>50 kb inversion clade</taxon>
        <taxon>genistoids sensu lato</taxon>
        <taxon>core genistoids</taxon>
        <taxon>Genisteae</taxon>
        <taxon>Lupinus</taxon>
    </lineage>
</organism>
<evidence type="ECO:0000313" key="4">
    <source>
        <dbReference type="Proteomes" id="UP001497480"/>
    </source>
</evidence>
<dbReference type="Proteomes" id="UP001497480">
    <property type="component" value="Unassembled WGS sequence"/>
</dbReference>
<feature type="compositionally biased region" description="Basic and acidic residues" evidence="2">
    <location>
        <begin position="326"/>
        <end position="342"/>
    </location>
</feature>
<feature type="compositionally biased region" description="Polar residues" evidence="2">
    <location>
        <begin position="371"/>
        <end position="385"/>
    </location>
</feature>
<dbReference type="EMBL" id="CAXHTB010000003">
    <property type="protein sequence ID" value="CAL0303104.1"/>
    <property type="molecule type" value="Genomic_DNA"/>
</dbReference>
<feature type="compositionally biased region" description="Polar residues" evidence="2">
    <location>
        <begin position="316"/>
        <end position="325"/>
    </location>
</feature>
<feature type="coiled-coil region" evidence="1">
    <location>
        <begin position="41"/>
        <end position="75"/>
    </location>
</feature>
<feature type="compositionally biased region" description="Polar residues" evidence="2">
    <location>
        <begin position="348"/>
        <end position="365"/>
    </location>
</feature>
<dbReference type="PANTHER" id="PTHR33701:SF3">
    <property type="entry name" value="TRANSCRIPTIONAL REGULATOR ATRX"/>
    <property type="match status" value="1"/>
</dbReference>
<protein>
    <submittedName>
        <fullName evidence="3">Uncharacterized protein</fullName>
    </submittedName>
</protein>
<comment type="caution">
    <text evidence="3">The sequence shown here is derived from an EMBL/GenBank/DDBJ whole genome shotgun (WGS) entry which is preliminary data.</text>
</comment>
<feature type="compositionally biased region" description="Basic and acidic residues" evidence="2">
    <location>
        <begin position="298"/>
        <end position="307"/>
    </location>
</feature>
<feature type="region of interest" description="Disordered" evidence="2">
    <location>
        <begin position="98"/>
        <end position="140"/>
    </location>
</feature>
<feature type="region of interest" description="Disordered" evidence="2">
    <location>
        <begin position="600"/>
        <end position="619"/>
    </location>
</feature>
<feature type="region of interest" description="Disordered" evidence="2">
    <location>
        <begin position="157"/>
        <end position="221"/>
    </location>
</feature>
<name>A0AAV1W1W8_LUPLU</name>
<gene>
    <name evidence="3" type="ORF">LLUT_LOCUS4164</name>
</gene>
<proteinExistence type="predicted"/>
<feature type="region of interest" description="Disordered" evidence="2">
    <location>
        <begin position="264"/>
        <end position="409"/>
    </location>
</feature>
<feature type="compositionally biased region" description="Polar residues" evidence="2">
    <location>
        <begin position="124"/>
        <end position="134"/>
    </location>
</feature>
<dbReference type="AlphaFoldDB" id="A0AAV1W1W8"/>
<feature type="compositionally biased region" description="Basic and acidic residues" evidence="2">
    <location>
        <begin position="183"/>
        <end position="192"/>
    </location>
</feature>
<keyword evidence="4" id="KW-1185">Reference proteome</keyword>
<evidence type="ECO:0000256" key="1">
    <source>
        <dbReference type="SAM" id="Coils"/>
    </source>
</evidence>
<keyword evidence="1" id="KW-0175">Coiled coil</keyword>
<evidence type="ECO:0000256" key="2">
    <source>
        <dbReference type="SAM" id="MobiDB-lite"/>
    </source>
</evidence>
<feature type="region of interest" description="Disordered" evidence="2">
    <location>
        <begin position="1"/>
        <end position="20"/>
    </location>
</feature>
<reference evidence="3 4" key="1">
    <citation type="submission" date="2024-03" db="EMBL/GenBank/DDBJ databases">
        <authorList>
            <person name="Martinez-Hernandez J."/>
        </authorList>
    </citation>
    <scope>NUCLEOTIDE SEQUENCE [LARGE SCALE GENOMIC DNA]</scope>
</reference>
<evidence type="ECO:0000313" key="3">
    <source>
        <dbReference type="EMBL" id="CAL0303104.1"/>
    </source>
</evidence>
<feature type="compositionally biased region" description="Basic and acidic residues" evidence="2">
    <location>
        <begin position="392"/>
        <end position="407"/>
    </location>
</feature>
<accession>A0AAV1W1W8</accession>
<feature type="compositionally biased region" description="Basic residues" evidence="2">
    <location>
        <begin position="170"/>
        <end position="182"/>
    </location>
</feature>
<sequence>MVIQNSVLDPQDQSKISSMEDSNEMTIEFLRARLLSERSVSKSARQRADELAKKVMALEEQLRVVTLQRKMAEKATVEVLSILESQGLSDASEEFDFSSDLETPCDSGLSNDSASAKGGERSNVDSSPAPSRSLSWKGRLDSSRSLEKYKTSNMRRRSSFSFVNSSSSHRLGKSCRRLKHRETRSLEEESRDPPVNLDCQGNEAVSSCEGFPAGSNDGLNIPRRENEIQEQDESALKLANKSHVDGERENNMEMALEHQARLIDKHEAMEKAQQEWEDKFRENNSNTPESCDMGNHSDVTEERDEGKAQALRSARDATSSGQENGQEPREVYSSEEMVKAKPIDNMPKLSNDTNINNQNVKTVGTSGFHGQENSPTLLKMNQENYHSPPPYQHHDSPFRHGSPETKPKIPSPTDVYGALPLKDAAGNRNSLSELVSHEQSHKISDVLESLKQAKLSLQQKVSKLPLVESGYGGKAIRYSSLIRKTEESGLPVGFSGLFRLPTDFSDETTASFNFRDSTSGFRSNNYPYPGRVISRISNGHFGTNPYPSSSNDRPPLSIGYMEPGSGFDTERSPFPFYFSPLKYLDPTTFSISPSYQNAAPPPMSFGEGPSRPHSSSTIGVPPAYNFPYHVDHTK</sequence>
<feature type="compositionally biased region" description="Low complexity" evidence="2">
    <location>
        <begin position="159"/>
        <end position="169"/>
    </location>
</feature>